<dbReference type="InterPro" id="IPR014762">
    <property type="entry name" value="DNA_mismatch_repair_CS"/>
</dbReference>
<proteinExistence type="inferred from homology"/>
<dbReference type="InterPro" id="IPR038973">
    <property type="entry name" value="MutL/Mlh/Pms-like"/>
</dbReference>
<feature type="compositionally biased region" description="Basic residues" evidence="3">
    <location>
        <begin position="764"/>
        <end position="780"/>
    </location>
</feature>
<dbReference type="SUPFAM" id="SSF55874">
    <property type="entry name" value="ATPase domain of HSP90 chaperone/DNA topoisomerase II/histidine kinase"/>
    <property type="match status" value="1"/>
</dbReference>
<dbReference type="SUPFAM" id="SSF54211">
    <property type="entry name" value="Ribosomal protein S5 domain 2-like"/>
    <property type="match status" value="1"/>
</dbReference>
<comment type="caution">
    <text evidence="5">The sequence shown here is derived from an EMBL/GenBank/DDBJ whole genome shotgun (WGS) entry which is preliminary data.</text>
</comment>
<feature type="region of interest" description="Disordered" evidence="3">
    <location>
        <begin position="441"/>
        <end position="460"/>
    </location>
</feature>
<dbReference type="CDD" id="cd16926">
    <property type="entry name" value="HATPase_MutL-MLH-PMS-like"/>
    <property type="match status" value="1"/>
</dbReference>
<dbReference type="SMART" id="SM01340">
    <property type="entry name" value="DNA_mis_repair"/>
    <property type="match status" value="1"/>
</dbReference>
<comment type="similarity">
    <text evidence="1">Belongs to the DNA mismatch repair MutL/HexB family.</text>
</comment>
<dbReference type="InterPro" id="IPR036890">
    <property type="entry name" value="HATPase_C_sf"/>
</dbReference>
<feature type="compositionally biased region" description="Polar residues" evidence="3">
    <location>
        <begin position="545"/>
        <end position="574"/>
    </location>
</feature>
<dbReference type="Gene3D" id="3.30.565.10">
    <property type="entry name" value="Histidine kinase-like ATPase, C-terminal domain"/>
    <property type="match status" value="1"/>
</dbReference>
<evidence type="ECO:0000313" key="6">
    <source>
        <dbReference type="Proteomes" id="UP001375240"/>
    </source>
</evidence>
<feature type="region of interest" description="Disordered" evidence="3">
    <location>
        <begin position="529"/>
        <end position="785"/>
    </location>
</feature>
<reference evidence="5 6" key="1">
    <citation type="submission" date="2019-10" db="EMBL/GenBank/DDBJ databases">
        <authorList>
            <person name="Palmer J.M."/>
        </authorList>
    </citation>
    <scope>NUCLEOTIDE SEQUENCE [LARGE SCALE GENOMIC DNA]</scope>
    <source>
        <strain evidence="5 6">TWF696</strain>
    </source>
</reference>
<dbReference type="GO" id="GO:0005524">
    <property type="term" value="F:ATP binding"/>
    <property type="evidence" value="ECO:0007669"/>
    <property type="project" value="InterPro"/>
</dbReference>
<dbReference type="Pfam" id="PF13589">
    <property type="entry name" value="HATPase_c_3"/>
    <property type="match status" value="1"/>
</dbReference>
<evidence type="ECO:0000256" key="1">
    <source>
        <dbReference type="ARBA" id="ARBA00006082"/>
    </source>
</evidence>
<keyword evidence="2" id="KW-0227">DNA damage</keyword>
<dbReference type="PANTHER" id="PTHR10073">
    <property type="entry name" value="DNA MISMATCH REPAIR PROTEIN MLH, PMS, MUTL"/>
    <property type="match status" value="1"/>
</dbReference>
<feature type="region of interest" description="Disordered" evidence="3">
    <location>
        <begin position="797"/>
        <end position="817"/>
    </location>
</feature>
<dbReference type="Proteomes" id="UP001375240">
    <property type="component" value="Unassembled WGS sequence"/>
</dbReference>
<dbReference type="PANTHER" id="PTHR10073:SF41">
    <property type="entry name" value="MISMATCH REPAIR PROTEIN, PUTATIVE (AFU_ORTHOLOGUE AFUA_8G05820)-RELATED"/>
    <property type="match status" value="1"/>
</dbReference>
<evidence type="ECO:0000256" key="2">
    <source>
        <dbReference type="ARBA" id="ARBA00022763"/>
    </source>
</evidence>
<evidence type="ECO:0000256" key="3">
    <source>
        <dbReference type="SAM" id="MobiDB-lite"/>
    </source>
</evidence>
<dbReference type="GO" id="GO:0030983">
    <property type="term" value="F:mismatched DNA binding"/>
    <property type="evidence" value="ECO:0007669"/>
    <property type="project" value="InterPro"/>
</dbReference>
<dbReference type="GO" id="GO:0061982">
    <property type="term" value="P:meiosis I cell cycle process"/>
    <property type="evidence" value="ECO:0007669"/>
    <property type="project" value="UniProtKB-ARBA"/>
</dbReference>
<gene>
    <name evidence="5" type="ORF">TWF696_002786</name>
</gene>
<dbReference type="InterPro" id="IPR014721">
    <property type="entry name" value="Ribsml_uS5_D2-typ_fold_subgr"/>
</dbReference>
<keyword evidence="6" id="KW-1185">Reference proteome</keyword>
<accession>A0AAV9TZW4</accession>
<feature type="compositionally biased region" description="Acidic residues" evidence="3">
    <location>
        <begin position="745"/>
        <end position="760"/>
    </location>
</feature>
<dbReference type="InterPro" id="IPR002099">
    <property type="entry name" value="MutL/Mlh/PMS"/>
</dbReference>
<sequence>MTIHEIPQESVRRLGSTQVITDPITVIKELVENALDAKATSVIVEASADLLSHIQVKDNGGGIDPADRPLMAKPHCTSKISTFDDLLDVATLGFRGEALASLATVSGGLTITTRVKNESIAVACEIARDGSLKTISPVSAPIGCAVKVTNLFANFPVRKAALEKSSAKHLAQIRPLLLSYYLTHPQTRFQFKCVAGSQANQGKKKIDAKYDVIFAASSSKEQAVLKAFGAEPSRHGQWVNHGAKGDIQVEAFVVKPNADTAPASKKGVCIAYKNRPLSITRAQGLAHSIYSAYRKQIKAVFSARSVDTPTEPFLFLNILSGVGKADVNIEPAKDDVLFESNEQVMACIEECFESIYGNAKRADDGVGQAGAHGDAVSEAGRHFSSEVTEDSAVPSEVAPRGIPIRTHASATIPTSTSKNNRLSSSPPIKISSSAALAASHLVSQQPAVNDDSDNEDDDVDASCRQLQRENDTQEPEQGDEEAASPRPSPPPPPRGEQQYEQRLDSDWSFSMYGSGIDVDEDDFVDIEESLRESRKEAAREECIQQDVSIANPWTMSKMNARVSRSQTQSSNPTTMVPLLAASGSESRHPQQNTEAQSPRAGPPSVAPIINTPTPGAPVARMLASSSPLYPKPVRDSNRAPPNTRPQDQRRLSAEVLPPPARSERPRNSTRKSTGPMDSWVSSGQNRDRETESAEESEDAASPPKILFGKPDLRMSNTSGDGGRGIFPSASSRMRDQQNRSILSTDDPEDDEISFSEDEEPIPNRRNRPQKAAHTRPLNHHGRPEPIRLSLDQNFFNKPSREPTKSMTPARPDKSEAHTVVHKSKFLVTKLPAIDLRRLRFRSRLVQDDLYDDDYDSRKADITEAEMRKVFFAFLKQRIANIDHDDPDLQRLQQGIVDEKSFNVKFRNLADS</sequence>
<name>A0AAV9TZW4_9PEZI</name>
<feature type="region of interest" description="Disordered" evidence="3">
    <location>
        <begin position="382"/>
        <end position="428"/>
    </location>
</feature>
<dbReference type="AlphaFoldDB" id="A0AAV9TZW4"/>
<feature type="compositionally biased region" description="Acidic residues" evidence="3">
    <location>
        <begin position="472"/>
        <end position="482"/>
    </location>
</feature>
<protein>
    <recommendedName>
        <fullName evidence="4">DNA mismatch repair protein S5 domain-containing protein</fullName>
    </recommendedName>
</protein>
<feature type="region of interest" description="Disordered" evidence="3">
    <location>
        <begin position="468"/>
        <end position="516"/>
    </location>
</feature>
<dbReference type="NCBIfam" id="TIGR00585">
    <property type="entry name" value="mutl"/>
    <property type="match status" value="1"/>
</dbReference>
<dbReference type="PROSITE" id="PS00058">
    <property type="entry name" value="DNA_MISMATCH_REPAIR_1"/>
    <property type="match status" value="1"/>
</dbReference>
<organism evidence="5 6">
    <name type="scientific">Orbilia brochopaga</name>
    <dbReference type="NCBI Taxonomy" id="3140254"/>
    <lineage>
        <taxon>Eukaryota</taxon>
        <taxon>Fungi</taxon>
        <taxon>Dikarya</taxon>
        <taxon>Ascomycota</taxon>
        <taxon>Pezizomycotina</taxon>
        <taxon>Orbiliomycetes</taxon>
        <taxon>Orbiliales</taxon>
        <taxon>Orbiliaceae</taxon>
        <taxon>Orbilia</taxon>
    </lineage>
</organism>
<dbReference type="InterPro" id="IPR013507">
    <property type="entry name" value="DNA_mismatch_S5_2-like"/>
</dbReference>
<dbReference type="Pfam" id="PF01119">
    <property type="entry name" value="DNA_mis_repair"/>
    <property type="match status" value="1"/>
</dbReference>
<dbReference type="GO" id="GO:0140664">
    <property type="term" value="F:ATP-dependent DNA damage sensor activity"/>
    <property type="evidence" value="ECO:0007669"/>
    <property type="project" value="InterPro"/>
</dbReference>
<dbReference type="Gene3D" id="3.30.230.10">
    <property type="match status" value="1"/>
</dbReference>
<dbReference type="GO" id="GO:0032389">
    <property type="term" value="C:MutLalpha complex"/>
    <property type="evidence" value="ECO:0007669"/>
    <property type="project" value="TreeGrafter"/>
</dbReference>
<dbReference type="GO" id="GO:0016887">
    <property type="term" value="F:ATP hydrolysis activity"/>
    <property type="evidence" value="ECO:0007669"/>
    <property type="project" value="InterPro"/>
</dbReference>
<feature type="compositionally biased region" description="Basic and acidic residues" evidence="3">
    <location>
        <begin position="529"/>
        <end position="542"/>
    </location>
</feature>
<dbReference type="FunFam" id="3.30.565.10:FF:000017">
    <property type="entry name" value="PMS1 homolog 1, mismatch repair system component"/>
    <property type="match status" value="1"/>
</dbReference>
<dbReference type="EMBL" id="JAVHNQ010000014">
    <property type="protein sequence ID" value="KAK6332764.1"/>
    <property type="molecule type" value="Genomic_DNA"/>
</dbReference>
<feature type="compositionally biased region" description="Polar residues" evidence="3">
    <location>
        <begin position="408"/>
        <end position="421"/>
    </location>
</feature>
<feature type="domain" description="DNA mismatch repair protein S5" evidence="4">
    <location>
        <begin position="224"/>
        <end position="357"/>
    </location>
</feature>
<evidence type="ECO:0000259" key="4">
    <source>
        <dbReference type="SMART" id="SM01340"/>
    </source>
</evidence>
<evidence type="ECO:0000313" key="5">
    <source>
        <dbReference type="EMBL" id="KAK6332764.1"/>
    </source>
</evidence>
<dbReference type="GO" id="GO:0006298">
    <property type="term" value="P:mismatch repair"/>
    <property type="evidence" value="ECO:0007669"/>
    <property type="project" value="InterPro"/>
</dbReference>
<feature type="compositionally biased region" description="Acidic residues" evidence="3">
    <location>
        <begin position="450"/>
        <end position="460"/>
    </location>
</feature>
<dbReference type="InterPro" id="IPR020568">
    <property type="entry name" value="Ribosomal_Su5_D2-typ_SF"/>
</dbReference>